<evidence type="ECO:0000256" key="4">
    <source>
        <dbReference type="ARBA" id="ARBA00023242"/>
    </source>
</evidence>
<comment type="caution">
    <text evidence="7">The sequence shown here is derived from an EMBL/GenBank/DDBJ whole genome shotgun (WGS) entry which is preliminary data.</text>
</comment>
<dbReference type="PANTHER" id="PTHR13946">
    <property type="entry name" value="DNA-DIRECTED RNA POLYMERASE I,II,III"/>
    <property type="match status" value="1"/>
</dbReference>
<dbReference type="HAMAP" id="MF_00261">
    <property type="entry name" value="RNApol_arch_Rpo11"/>
    <property type="match status" value="1"/>
</dbReference>
<dbReference type="InterPro" id="IPR022905">
    <property type="entry name" value="Rpo11-like"/>
</dbReference>
<accession>A0A507BYY1</accession>
<comment type="similarity">
    <text evidence="5">Belongs to the archaeal Rpo11/eukaryotic RPB11/RPC19 RNA polymerase subunit family.</text>
</comment>
<dbReference type="GO" id="GO:0003677">
    <property type="term" value="F:DNA binding"/>
    <property type="evidence" value="ECO:0007669"/>
    <property type="project" value="InterPro"/>
</dbReference>
<dbReference type="InterPro" id="IPR009025">
    <property type="entry name" value="RBP11-like_dimer"/>
</dbReference>
<name>A0A507BYY1_9FUNG</name>
<evidence type="ECO:0000256" key="1">
    <source>
        <dbReference type="ARBA" id="ARBA00004123"/>
    </source>
</evidence>
<dbReference type="EMBL" id="QEAO01000052">
    <property type="protein sequence ID" value="TPX31024.1"/>
    <property type="molecule type" value="Genomic_DNA"/>
</dbReference>
<keyword evidence="3" id="KW-0804">Transcription</keyword>
<dbReference type="InterPro" id="IPR008193">
    <property type="entry name" value="RNA_pol_Rpb11_13-16kDa_CS"/>
</dbReference>
<dbReference type="CDD" id="cd06926">
    <property type="entry name" value="RNAP_II_RPB11"/>
    <property type="match status" value="1"/>
</dbReference>
<reference evidence="7 8" key="1">
    <citation type="journal article" date="2019" name="Sci. Rep.">
        <title>Comparative genomics of chytrid fungi reveal insights into the obligate biotrophic and pathogenic lifestyle of Synchytrium endobioticum.</title>
        <authorList>
            <person name="van de Vossenberg B.T.L.H."/>
            <person name="Warris S."/>
            <person name="Nguyen H.D.T."/>
            <person name="van Gent-Pelzer M.P.E."/>
            <person name="Joly D.L."/>
            <person name="van de Geest H.C."/>
            <person name="Bonants P.J.M."/>
            <person name="Smith D.S."/>
            <person name="Levesque C.A."/>
            <person name="van der Lee T.A.J."/>
        </authorList>
    </citation>
    <scope>NUCLEOTIDE SEQUENCE [LARGE SCALE GENOMIC DNA]</scope>
    <source>
        <strain evidence="7 8">JEL517</strain>
    </source>
</reference>
<dbReference type="SUPFAM" id="SSF55257">
    <property type="entry name" value="RBP11-like subunits of RNA polymerase"/>
    <property type="match status" value="1"/>
</dbReference>
<dbReference type="Pfam" id="PF13656">
    <property type="entry name" value="RNA_pol_L_2"/>
    <property type="match status" value="1"/>
</dbReference>
<gene>
    <name evidence="7" type="ORF">SmJEL517_g05562</name>
</gene>
<keyword evidence="2 7" id="KW-0240">DNA-directed RNA polymerase</keyword>
<dbReference type="Gene3D" id="3.30.1360.10">
    <property type="entry name" value="RNA polymerase, RBP11-like subunit"/>
    <property type="match status" value="1"/>
</dbReference>
<sequence length="129" mass="14781">MNNNAPDRFESFILPEGHPKLILTPDTKIPNSATIVIYKEDHTLGNLLKSQLLKNSKVLFAGYKIPHPLEYDVVLRIQTVSNYSPHAALEQAIVSLREEIRLLQTEFQDQVTIYKDQSRDTQQTNNGEY</sequence>
<dbReference type="GO" id="GO:0003899">
    <property type="term" value="F:DNA-directed RNA polymerase activity"/>
    <property type="evidence" value="ECO:0007669"/>
    <property type="project" value="InterPro"/>
</dbReference>
<dbReference type="PROSITE" id="PS01154">
    <property type="entry name" value="RNA_POL_L_13KD"/>
    <property type="match status" value="1"/>
</dbReference>
<evidence type="ECO:0000259" key="6">
    <source>
        <dbReference type="Pfam" id="PF13656"/>
    </source>
</evidence>
<dbReference type="GO" id="GO:0046983">
    <property type="term" value="F:protein dimerization activity"/>
    <property type="evidence" value="ECO:0007669"/>
    <property type="project" value="InterPro"/>
</dbReference>
<dbReference type="InterPro" id="IPR037685">
    <property type="entry name" value="RBP11"/>
</dbReference>
<dbReference type="GeneID" id="42006785"/>
<protein>
    <submittedName>
        <fullName evidence="7">DNA-directed RNA polymerase</fullName>
    </submittedName>
</protein>
<evidence type="ECO:0000256" key="3">
    <source>
        <dbReference type="ARBA" id="ARBA00023163"/>
    </source>
</evidence>
<proteinExistence type="inferred from homology"/>
<evidence type="ECO:0000256" key="5">
    <source>
        <dbReference type="ARBA" id="ARBA00025751"/>
    </source>
</evidence>
<dbReference type="Proteomes" id="UP000319731">
    <property type="component" value="Unassembled WGS sequence"/>
</dbReference>
<dbReference type="GO" id="GO:0006366">
    <property type="term" value="P:transcription by RNA polymerase II"/>
    <property type="evidence" value="ECO:0007669"/>
    <property type="project" value="InterPro"/>
</dbReference>
<feature type="domain" description="DNA-directed RNA polymerase RBP11-like dimerisation" evidence="6">
    <location>
        <begin position="33"/>
        <end position="104"/>
    </location>
</feature>
<keyword evidence="4" id="KW-0539">Nucleus</keyword>
<dbReference type="PANTHER" id="PTHR13946:SF16">
    <property type="entry name" value="DNA-DIRECTED RNA POLYMERASE II SUBUNIT RPB11"/>
    <property type="match status" value="1"/>
</dbReference>
<dbReference type="GO" id="GO:0005665">
    <property type="term" value="C:RNA polymerase II, core complex"/>
    <property type="evidence" value="ECO:0007669"/>
    <property type="project" value="InterPro"/>
</dbReference>
<dbReference type="InterPro" id="IPR036603">
    <property type="entry name" value="RBP11-like"/>
</dbReference>
<evidence type="ECO:0000256" key="2">
    <source>
        <dbReference type="ARBA" id="ARBA00022478"/>
    </source>
</evidence>
<dbReference type="STRING" id="1806994.A0A507BYY1"/>
<dbReference type="OrthoDB" id="10248581at2759"/>
<organism evidence="7 8">
    <name type="scientific">Synchytrium microbalum</name>
    <dbReference type="NCBI Taxonomy" id="1806994"/>
    <lineage>
        <taxon>Eukaryota</taxon>
        <taxon>Fungi</taxon>
        <taxon>Fungi incertae sedis</taxon>
        <taxon>Chytridiomycota</taxon>
        <taxon>Chytridiomycota incertae sedis</taxon>
        <taxon>Chytridiomycetes</taxon>
        <taxon>Synchytriales</taxon>
        <taxon>Synchytriaceae</taxon>
        <taxon>Synchytrium</taxon>
    </lineage>
</organism>
<dbReference type="RefSeq" id="XP_031022554.1">
    <property type="nucleotide sequence ID" value="XM_031171488.1"/>
</dbReference>
<evidence type="ECO:0000313" key="7">
    <source>
        <dbReference type="EMBL" id="TPX31024.1"/>
    </source>
</evidence>
<keyword evidence="8" id="KW-1185">Reference proteome</keyword>
<evidence type="ECO:0000313" key="8">
    <source>
        <dbReference type="Proteomes" id="UP000319731"/>
    </source>
</evidence>
<dbReference type="AlphaFoldDB" id="A0A507BYY1"/>
<comment type="subcellular location">
    <subcellularLocation>
        <location evidence="1">Nucleus</location>
    </subcellularLocation>
</comment>